<dbReference type="RefSeq" id="XP_035692581.1">
    <property type="nucleotide sequence ID" value="XM_035836688.1"/>
</dbReference>
<keyword evidence="2" id="KW-1185">Reference proteome</keyword>
<accession>A0A9J7N7J6</accession>
<feature type="region of interest" description="Disordered" evidence="1">
    <location>
        <begin position="1"/>
        <end position="71"/>
    </location>
</feature>
<feature type="compositionally biased region" description="Basic and acidic residues" evidence="1">
    <location>
        <begin position="174"/>
        <end position="196"/>
    </location>
</feature>
<protein>
    <submittedName>
        <fullName evidence="3">Uncharacterized protein DDB_G0288805-like</fullName>
    </submittedName>
</protein>
<reference evidence="3" key="2">
    <citation type="submission" date="2025-08" db="UniProtKB">
        <authorList>
            <consortium name="RefSeq"/>
        </authorList>
    </citation>
    <scope>IDENTIFICATION</scope>
    <source>
        <strain evidence="3">S238N-H82</strain>
        <tissue evidence="3">Testes</tissue>
    </source>
</reference>
<feature type="compositionally biased region" description="Polar residues" evidence="1">
    <location>
        <begin position="215"/>
        <end position="247"/>
    </location>
</feature>
<dbReference type="GeneID" id="118427051"/>
<feature type="compositionally biased region" description="Basic and acidic residues" evidence="1">
    <location>
        <begin position="38"/>
        <end position="64"/>
    </location>
</feature>
<reference evidence="2" key="1">
    <citation type="journal article" date="2020" name="Nat. Ecol. Evol.">
        <title>Deeply conserved synteny resolves early events in vertebrate evolution.</title>
        <authorList>
            <person name="Simakov O."/>
            <person name="Marletaz F."/>
            <person name="Yue J.X."/>
            <person name="O'Connell B."/>
            <person name="Jenkins J."/>
            <person name="Brandt A."/>
            <person name="Calef R."/>
            <person name="Tung C.H."/>
            <person name="Huang T.K."/>
            <person name="Schmutz J."/>
            <person name="Satoh N."/>
            <person name="Yu J.K."/>
            <person name="Putnam N.H."/>
            <person name="Green R.E."/>
            <person name="Rokhsar D.S."/>
        </authorList>
    </citation>
    <scope>NUCLEOTIDE SEQUENCE [LARGE SCALE GENOMIC DNA]</scope>
    <source>
        <strain evidence="2">S238N-H82</strain>
    </source>
</reference>
<organism evidence="2 3">
    <name type="scientific">Branchiostoma floridae</name>
    <name type="common">Florida lancelet</name>
    <name type="synonym">Amphioxus</name>
    <dbReference type="NCBI Taxonomy" id="7739"/>
    <lineage>
        <taxon>Eukaryota</taxon>
        <taxon>Metazoa</taxon>
        <taxon>Chordata</taxon>
        <taxon>Cephalochordata</taxon>
        <taxon>Leptocardii</taxon>
        <taxon>Amphioxiformes</taxon>
        <taxon>Branchiostomatidae</taxon>
        <taxon>Branchiostoma</taxon>
    </lineage>
</organism>
<feature type="region of interest" description="Disordered" evidence="1">
    <location>
        <begin position="96"/>
        <end position="253"/>
    </location>
</feature>
<dbReference type="KEGG" id="bfo:118427051"/>
<sequence>MATQGGIHIGVSSPSLDGHAGIDNTVQSSTTDEGNDTPDCHVNHNTERDHNTTLREIRASKKGGDPANDMEARGTFTVTVGRNVIGLAANTMYKTGSAQQSGHKDDGTPDDCNDDPESHVYNNSDTDDIDRPQQPAAEIGQRADKQENTTASNNVQKDDSGLLNNPTYVPGALRQDHNNKGDIHPAARDTNNKGDSDNTSLENHNDRSDNHNASRDNQTARSDNKNTSSNNHNARSDNKNTSSNNHCASLGNHIASCDNHTARSDFESAGSDNDIQKVSVTYDQCDATEQVS</sequence>
<proteinExistence type="predicted"/>
<evidence type="ECO:0000256" key="1">
    <source>
        <dbReference type="SAM" id="MobiDB-lite"/>
    </source>
</evidence>
<dbReference type="AlphaFoldDB" id="A0A9J7N7J6"/>
<gene>
    <name evidence="3" type="primary">LOC118427051</name>
</gene>
<feature type="compositionally biased region" description="Basic and acidic residues" evidence="1">
    <location>
        <begin position="203"/>
        <end position="214"/>
    </location>
</feature>
<dbReference type="Proteomes" id="UP000001554">
    <property type="component" value="Chromosome 12"/>
</dbReference>
<evidence type="ECO:0000313" key="3">
    <source>
        <dbReference type="RefSeq" id="XP_035692581.1"/>
    </source>
</evidence>
<name>A0A9J7N7J6_BRAFL</name>
<evidence type="ECO:0000313" key="2">
    <source>
        <dbReference type="Proteomes" id="UP000001554"/>
    </source>
</evidence>